<dbReference type="GO" id="GO:0005886">
    <property type="term" value="C:plasma membrane"/>
    <property type="evidence" value="ECO:0007669"/>
    <property type="project" value="UniProtKB-SubCell"/>
</dbReference>
<sequence>MKKILNVNTTSSATDIALLVARTGIAAFMLTHGIPKLLMLLSGAPVQFPPILGMSAELSLGLAVFAEVFCSILLLAGFATRLAVIPLIITMVIALVFIHAADPFAKQELAFQYLLVYLVLLFAGSGKFSIDYLLQGKKQPGNYSIKRTAMALNQ</sequence>
<keyword evidence="3" id="KW-1003">Cell membrane</keyword>
<evidence type="ECO:0000256" key="4">
    <source>
        <dbReference type="ARBA" id="ARBA00022692"/>
    </source>
</evidence>
<dbReference type="PANTHER" id="PTHR33452:SF1">
    <property type="entry name" value="INNER MEMBRANE PROTEIN YPHA-RELATED"/>
    <property type="match status" value="1"/>
</dbReference>
<evidence type="ECO:0000256" key="7">
    <source>
        <dbReference type="SAM" id="Phobius"/>
    </source>
</evidence>
<dbReference type="InterPro" id="IPR051907">
    <property type="entry name" value="DoxX-like_oxidoreductase"/>
</dbReference>
<keyword evidence="5 7" id="KW-1133">Transmembrane helix</keyword>
<dbReference type="Proteomes" id="UP000184048">
    <property type="component" value="Unassembled WGS sequence"/>
</dbReference>
<dbReference type="EMBL" id="FQUU01000001">
    <property type="protein sequence ID" value="SHE30289.1"/>
    <property type="molecule type" value="Genomic_DNA"/>
</dbReference>
<feature type="transmembrane region" description="Helical" evidence="7">
    <location>
        <begin position="82"/>
        <end position="101"/>
    </location>
</feature>
<dbReference type="RefSeq" id="WP_072833264.1">
    <property type="nucleotide sequence ID" value="NZ_FQUU01000001.1"/>
</dbReference>
<dbReference type="OrthoDB" id="9813193at2"/>
<protein>
    <submittedName>
        <fullName evidence="8">Putative oxidoreductase</fullName>
    </submittedName>
</protein>
<dbReference type="InterPro" id="IPR032808">
    <property type="entry name" value="DoxX"/>
</dbReference>
<gene>
    <name evidence="8" type="ORF">SAMN02745131_00078</name>
</gene>
<organism evidence="8 9">
    <name type="scientific">Flavisolibacter ginsengisoli DSM 18119</name>
    <dbReference type="NCBI Taxonomy" id="1121884"/>
    <lineage>
        <taxon>Bacteria</taxon>
        <taxon>Pseudomonadati</taxon>
        <taxon>Bacteroidota</taxon>
        <taxon>Chitinophagia</taxon>
        <taxon>Chitinophagales</taxon>
        <taxon>Chitinophagaceae</taxon>
        <taxon>Flavisolibacter</taxon>
    </lineage>
</organism>
<feature type="transmembrane region" description="Helical" evidence="7">
    <location>
        <begin position="51"/>
        <end position="75"/>
    </location>
</feature>
<evidence type="ECO:0000256" key="2">
    <source>
        <dbReference type="ARBA" id="ARBA00006679"/>
    </source>
</evidence>
<evidence type="ECO:0000313" key="8">
    <source>
        <dbReference type="EMBL" id="SHE30289.1"/>
    </source>
</evidence>
<dbReference type="PANTHER" id="PTHR33452">
    <property type="entry name" value="OXIDOREDUCTASE CATD-RELATED"/>
    <property type="match status" value="1"/>
</dbReference>
<keyword evidence="6 7" id="KW-0472">Membrane</keyword>
<dbReference type="STRING" id="1121884.SAMN02745131_00078"/>
<reference evidence="8 9" key="1">
    <citation type="submission" date="2016-11" db="EMBL/GenBank/DDBJ databases">
        <authorList>
            <person name="Jaros S."/>
            <person name="Januszkiewicz K."/>
            <person name="Wedrychowicz H."/>
        </authorList>
    </citation>
    <scope>NUCLEOTIDE SEQUENCE [LARGE SCALE GENOMIC DNA]</scope>
    <source>
        <strain evidence="8 9">DSM 18119</strain>
    </source>
</reference>
<evidence type="ECO:0000313" key="9">
    <source>
        <dbReference type="Proteomes" id="UP000184048"/>
    </source>
</evidence>
<name>A0A1M4SDJ9_9BACT</name>
<evidence type="ECO:0000256" key="5">
    <source>
        <dbReference type="ARBA" id="ARBA00022989"/>
    </source>
</evidence>
<keyword evidence="4 7" id="KW-0812">Transmembrane</keyword>
<dbReference type="Pfam" id="PF07681">
    <property type="entry name" value="DoxX"/>
    <property type="match status" value="1"/>
</dbReference>
<evidence type="ECO:0000256" key="3">
    <source>
        <dbReference type="ARBA" id="ARBA00022475"/>
    </source>
</evidence>
<proteinExistence type="inferred from homology"/>
<evidence type="ECO:0000256" key="1">
    <source>
        <dbReference type="ARBA" id="ARBA00004651"/>
    </source>
</evidence>
<accession>A0A1M4SDJ9</accession>
<comment type="similarity">
    <text evidence="2">Belongs to the DoxX family.</text>
</comment>
<feature type="transmembrane region" description="Helical" evidence="7">
    <location>
        <begin position="113"/>
        <end position="134"/>
    </location>
</feature>
<evidence type="ECO:0000256" key="6">
    <source>
        <dbReference type="ARBA" id="ARBA00023136"/>
    </source>
</evidence>
<comment type="subcellular location">
    <subcellularLocation>
        <location evidence="1">Cell membrane</location>
        <topology evidence="1">Multi-pass membrane protein</topology>
    </subcellularLocation>
</comment>
<keyword evidence="9" id="KW-1185">Reference proteome</keyword>
<dbReference type="AlphaFoldDB" id="A0A1M4SDJ9"/>
<feature type="transmembrane region" description="Helical" evidence="7">
    <location>
        <begin position="12"/>
        <end position="31"/>
    </location>
</feature>